<accession>A0A9P4Y5W6</accession>
<protein>
    <submittedName>
        <fullName evidence="1">Uncharacterized protein</fullName>
    </submittedName>
</protein>
<dbReference type="EMBL" id="MU032346">
    <property type="protein sequence ID" value="KAF3767497.1"/>
    <property type="molecule type" value="Genomic_DNA"/>
</dbReference>
<reference evidence="1" key="1">
    <citation type="journal article" date="2020" name="Phytopathology">
        <title>Genome sequence of the chestnut blight fungus Cryphonectria parasitica EP155: A fundamental resource for an archetypical invasive plant pathogen.</title>
        <authorList>
            <person name="Crouch J.A."/>
            <person name="Dawe A."/>
            <person name="Aerts A."/>
            <person name="Barry K."/>
            <person name="Churchill A.C.L."/>
            <person name="Grimwood J."/>
            <person name="Hillman B."/>
            <person name="Milgroom M.G."/>
            <person name="Pangilinan J."/>
            <person name="Smith M."/>
            <person name="Salamov A."/>
            <person name="Schmutz J."/>
            <person name="Yadav J."/>
            <person name="Grigoriev I.V."/>
            <person name="Nuss D."/>
        </authorList>
    </citation>
    <scope>NUCLEOTIDE SEQUENCE</scope>
    <source>
        <strain evidence="1">EP155</strain>
    </source>
</reference>
<dbReference type="InterPro" id="IPR021476">
    <property type="entry name" value="Egh16-like"/>
</dbReference>
<evidence type="ECO:0000313" key="1">
    <source>
        <dbReference type="EMBL" id="KAF3767497.1"/>
    </source>
</evidence>
<dbReference type="AlphaFoldDB" id="A0A9P4Y5W6"/>
<feature type="non-terminal residue" evidence="1">
    <location>
        <position position="1"/>
    </location>
</feature>
<dbReference type="Pfam" id="PF11327">
    <property type="entry name" value="Egh16-like"/>
    <property type="match status" value="1"/>
</dbReference>
<dbReference type="PANTHER" id="PTHR34618:SF4">
    <property type="entry name" value="CAS1"/>
    <property type="match status" value="1"/>
</dbReference>
<proteinExistence type="predicted"/>
<organism evidence="1 2">
    <name type="scientific">Cryphonectria parasitica (strain ATCC 38755 / EP155)</name>
    <dbReference type="NCBI Taxonomy" id="660469"/>
    <lineage>
        <taxon>Eukaryota</taxon>
        <taxon>Fungi</taxon>
        <taxon>Dikarya</taxon>
        <taxon>Ascomycota</taxon>
        <taxon>Pezizomycotina</taxon>
        <taxon>Sordariomycetes</taxon>
        <taxon>Sordariomycetidae</taxon>
        <taxon>Diaporthales</taxon>
        <taxon>Cryphonectriaceae</taxon>
        <taxon>Cryphonectria-Endothia species complex</taxon>
        <taxon>Cryphonectria</taxon>
    </lineage>
</organism>
<dbReference type="PANTHER" id="PTHR34618">
    <property type="entry name" value="SURFACE PROTEIN MAS1, PUTATIVE-RELATED"/>
    <property type="match status" value="1"/>
</dbReference>
<name>A0A9P4Y5W6_CRYP1</name>
<dbReference type="GeneID" id="63833912"/>
<gene>
    <name evidence="1" type="ORF">M406DRAFT_251743</name>
</gene>
<keyword evidence="2" id="KW-1185">Reference proteome</keyword>
<dbReference type="Proteomes" id="UP000803844">
    <property type="component" value="Unassembled WGS sequence"/>
</dbReference>
<dbReference type="RefSeq" id="XP_040778458.1">
    <property type="nucleotide sequence ID" value="XM_040916783.1"/>
</dbReference>
<dbReference type="OrthoDB" id="5418436at2759"/>
<sequence>SSGGSVNMVVRQLNSDGAGPYLCIVNDDNPAHHFEVTRHHERRQVVHHQIGSQQATFKDDSTTDFLLNVALPTNQACTGKAVGKNNVCLVRCQNFARTGAFGGIFLMQMAGASYNTAAAARGTESEEERPS</sequence>
<comment type="caution">
    <text evidence="1">The sequence shown here is derived from an EMBL/GenBank/DDBJ whole genome shotgun (WGS) entry which is preliminary data.</text>
</comment>
<evidence type="ECO:0000313" key="2">
    <source>
        <dbReference type="Proteomes" id="UP000803844"/>
    </source>
</evidence>